<dbReference type="EMBL" id="BDSP01000052">
    <property type="protein sequence ID" value="GAX12496.1"/>
    <property type="molecule type" value="Genomic_DNA"/>
</dbReference>
<comment type="caution">
    <text evidence="1">The sequence shown here is derived from an EMBL/GenBank/DDBJ whole genome shotgun (WGS) entry which is preliminary data.</text>
</comment>
<keyword evidence="2" id="KW-1185">Reference proteome</keyword>
<gene>
    <name evidence="1" type="ORF">FisN_24Hu071</name>
</gene>
<proteinExistence type="predicted"/>
<reference evidence="1 2" key="1">
    <citation type="journal article" date="2015" name="Plant Cell">
        <title>Oil accumulation by the oleaginous diatom Fistulifera solaris as revealed by the genome and transcriptome.</title>
        <authorList>
            <person name="Tanaka T."/>
            <person name="Maeda Y."/>
            <person name="Veluchamy A."/>
            <person name="Tanaka M."/>
            <person name="Abida H."/>
            <person name="Marechal E."/>
            <person name="Bowler C."/>
            <person name="Muto M."/>
            <person name="Sunaga Y."/>
            <person name="Tanaka M."/>
            <person name="Yoshino T."/>
            <person name="Taniguchi T."/>
            <person name="Fukuda Y."/>
            <person name="Nemoto M."/>
            <person name="Matsumoto M."/>
            <person name="Wong P.S."/>
            <person name="Aburatani S."/>
            <person name="Fujibuchi W."/>
        </authorList>
    </citation>
    <scope>NUCLEOTIDE SEQUENCE [LARGE SCALE GENOMIC DNA]</scope>
    <source>
        <strain evidence="1 2">JPCC DA0580</strain>
    </source>
</reference>
<sequence>MGMNQKEKLDVPSFLELVDKLVFIEPSAALMFFEIIDFASTITTDNLLRYRLKVFKERCTEALSKNWHLMLGLDDIQLEKMKQKGPDFLMKVMMGSLKKAAEDYQRGRKRAREGH</sequence>
<protein>
    <submittedName>
        <fullName evidence="1">Uncharacterized protein</fullName>
    </submittedName>
</protein>
<evidence type="ECO:0000313" key="2">
    <source>
        <dbReference type="Proteomes" id="UP000198406"/>
    </source>
</evidence>
<dbReference type="InParanoid" id="A0A1Z5JEY2"/>
<organism evidence="1 2">
    <name type="scientific">Fistulifera solaris</name>
    <name type="common">Oleaginous diatom</name>
    <dbReference type="NCBI Taxonomy" id="1519565"/>
    <lineage>
        <taxon>Eukaryota</taxon>
        <taxon>Sar</taxon>
        <taxon>Stramenopiles</taxon>
        <taxon>Ochrophyta</taxon>
        <taxon>Bacillariophyta</taxon>
        <taxon>Bacillariophyceae</taxon>
        <taxon>Bacillariophycidae</taxon>
        <taxon>Naviculales</taxon>
        <taxon>Naviculaceae</taxon>
        <taxon>Fistulifera</taxon>
    </lineage>
</organism>
<dbReference type="Proteomes" id="UP000198406">
    <property type="component" value="Unassembled WGS sequence"/>
</dbReference>
<dbReference type="AlphaFoldDB" id="A0A1Z5JEY2"/>
<name>A0A1Z5JEY2_FISSO</name>
<accession>A0A1Z5JEY2</accession>
<evidence type="ECO:0000313" key="1">
    <source>
        <dbReference type="EMBL" id="GAX12496.1"/>
    </source>
</evidence>
<dbReference type="OrthoDB" id="48361at2759"/>